<evidence type="ECO:0000259" key="8">
    <source>
        <dbReference type="Pfam" id="PF01435"/>
    </source>
</evidence>
<evidence type="ECO:0000256" key="2">
    <source>
        <dbReference type="ARBA" id="ARBA00022723"/>
    </source>
</evidence>
<evidence type="ECO:0000256" key="7">
    <source>
        <dbReference type="SAM" id="SignalP"/>
    </source>
</evidence>
<dbReference type="GO" id="GO:0016020">
    <property type="term" value="C:membrane"/>
    <property type="evidence" value="ECO:0007669"/>
    <property type="project" value="TreeGrafter"/>
</dbReference>
<sequence length="235" mass="25265">MRWLVLPIFLVFAGCETASTNAPQQTAPVAQSKTKNISHAEATRRIASVKARVEPVAERECRQRTQLGTNCNFDISVDTRTELPPNAYQTVNKTGRPLIVFTTALIAQAGNTDELAFVMGHEAAHHVRGHLTRQQQDAFAGAALGAILVGLAGGNGEAIDMAVNVGADIGARSFSKNYELEADALGTVIAHKAGYNPVRGAEFFNRIPDPGDQFLGTHPPNRARQKIVRETAAKL</sequence>
<evidence type="ECO:0000256" key="3">
    <source>
        <dbReference type="ARBA" id="ARBA00022801"/>
    </source>
</evidence>
<evidence type="ECO:0000313" key="9">
    <source>
        <dbReference type="EMBL" id="PSL21941.1"/>
    </source>
</evidence>
<keyword evidence="4 6" id="KW-0862">Zinc</keyword>
<dbReference type="Proteomes" id="UP000240418">
    <property type="component" value="Unassembled WGS sequence"/>
</dbReference>
<comment type="caution">
    <text evidence="9">The sequence shown here is derived from an EMBL/GenBank/DDBJ whole genome shotgun (WGS) entry which is preliminary data.</text>
</comment>
<dbReference type="Gene3D" id="3.30.2010.10">
    <property type="entry name" value="Metalloproteases ('zincins'), catalytic domain"/>
    <property type="match status" value="1"/>
</dbReference>
<dbReference type="Pfam" id="PF01435">
    <property type="entry name" value="Peptidase_M48"/>
    <property type="match status" value="1"/>
</dbReference>
<gene>
    <name evidence="9" type="ORF">CLV88_101365</name>
</gene>
<dbReference type="GO" id="GO:0004222">
    <property type="term" value="F:metalloendopeptidase activity"/>
    <property type="evidence" value="ECO:0007669"/>
    <property type="project" value="InterPro"/>
</dbReference>
<dbReference type="EMBL" id="PYGJ01000001">
    <property type="protein sequence ID" value="PSL21941.1"/>
    <property type="molecule type" value="Genomic_DNA"/>
</dbReference>
<feature type="chain" id="PRO_5015105862" evidence="7">
    <location>
        <begin position="19"/>
        <end position="235"/>
    </location>
</feature>
<evidence type="ECO:0000256" key="6">
    <source>
        <dbReference type="RuleBase" id="RU003983"/>
    </source>
</evidence>
<protein>
    <submittedName>
        <fullName evidence="9">Peptidase M48-like protein</fullName>
    </submittedName>
</protein>
<keyword evidence="1 6" id="KW-0645">Protease</keyword>
<evidence type="ECO:0000256" key="1">
    <source>
        <dbReference type="ARBA" id="ARBA00022670"/>
    </source>
</evidence>
<keyword evidence="10" id="KW-1185">Reference proteome</keyword>
<comment type="similarity">
    <text evidence="6">Belongs to the peptidase M48 family.</text>
</comment>
<comment type="cofactor">
    <cofactor evidence="6">
        <name>Zn(2+)</name>
        <dbReference type="ChEBI" id="CHEBI:29105"/>
    </cofactor>
    <text evidence="6">Binds 1 zinc ion per subunit.</text>
</comment>
<dbReference type="PANTHER" id="PTHR22726">
    <property type="entry name" value="METALLOENDOPEPTIDASE OMA1"/>
    <property type="match status" value="1"/>
</dbReference>
<evidence type="ECO:0000256" key="4">
    <source>
        <dbReference type="ARBA" id="ARBA00022833"/>
    </source>
</evidence>
<feature type="domain" description="Peptidase M48" evidence="8">
    <location>
        <begin position="71"/>
        <end position="230"/>
    </location>
</feature>
<keyword evidence="5 6" id="KW-0482">Metalloprotease</keyword>
<keyword evidence="2" id="KW-0479">Metal-binding</keyword>
<dbReference type="GO" id="GO:0046872">
    <property type="term" value="F:metal ion binding"/>
    <property type="evidence" value="ECO:0007669"/>
    <property type="project" value="UniProtKB-KW"/>
</dbReference>
<evidence type="ECO:0000313" key="10">
    <source>
        <dbReference type="Proteomes" id="UP000240418"/>
    </source>
</evidence>
<dbReference type="GO" id="GO:0051603">
    <property type="term" value="P:proteolysis involved in protein catabolic process"/>
    <property type="evidence" value="ECO:0007669"/>
    <property type="project" value="TreeGrafter"/>
</dbReference>
<dbReference type="PROSITE" id="PS51257">
    <property type="entry name" value="PROKAR_LIPOPROTEIN"/>
    <property type="match status" value="1"/>
</dbReference>
<reference evidence="9 10" key="1">
    <citation type="submission" date="2018-03" db="EMBL/GenBank/DDBJ databases">
        <title>Genomic Encyclopedia of Archaeal and Bacterial Type Strains, Phase II (KMG-II): from individual species to whole genera.</title>
        <authorList>
            <person name="Goeker M."/>
        </authorList>
    </citation>
    <scope>NUCLEOTIDE SEQUENCE [LARGE SCALE GENOMIC DNA]</scope>
    <source>
        <strain evidence="9 10">DSM 100673</strain>
    </source>
</reference>
<feature type="signal peptide" evidence="7">
    <location>
        <begin position="1"/>
        <end position="18"/>
    </location>
</feature>
<keyword evidence="3 6" id="KW-0378">Hydrolase</keyword>
<organism evidence="9 10">
    <name type="scientific">Shimia abyssi</name>
    <dbReference type="NCBI Taxonomy" id="1662395"/>
    <lineage>
        <taxon>Bacteria</taxon>
        <taxon>Pseudomonadati</taxon>
        <taxon>Pseudomonadota</taxon>
        <taxon>Alphaproteobacteria</taxon>
        <taxon>Rhodobacterales</taxon>
        <taxon>Roseobacteraceae</taxon>
    </lineage>
</organism>
<dbReference type="PANTHER" id="PTHR22726:SF1">
    <property type="entry name" value="METALLOENDOPEPTIDASE OMA1, MITOCHONDRIAL"/>
    <property type="match status" value="1"/>
</dbReference>
<proteinExistence type="inferred from homology"/>
<name>A0A2P8FJN8_9RHOB</name>
<keyword evidence="7" id="KW-0732">Signal</keyword>
<dbReference type="InterPro" id="IPR051156">
    <property type="entry name" value="Mito/Outer_Membr_Metalloprot"/>
</dbReference>
<accession>A0A2P8FJN8</accession>
<evidence type="ECO:0000256" key="5">
    <source>
        <dbReference type="ARBA" id="ARBA00023049"/>
    </source>
</evidence>
<dbReference type="RefSeq" id="WP_106606655.1">
    <property type="nucleotide sequence ID" value="NZ_PYGJ01000001.1"/>
</dbReference>
<dbReference type="OrthoDB" id="7338723at2"/>
<dbReference type="InterPro" id="IPR001915">
    <property type="entry name" value="Peptidase_M48"/>
</dbReference>
<dbReference type="AlphaFoldDB" id="A0A2P8FJN8"/>